<reference evidence="1" key="1">
    <citation type="submission" date="2014-09" db="EMBL/GenBank/DDBJ databases">
        <authorList>
            <person name="Magalhaes I.L.F."/>
            <person name="Oliveira U."/>
            <person name="Santos F.R."/>
            <person name="Vidigal T.H.D.A."/>
            <person name="Brescovit A.D."/>
            <person name="Santos A.J."/>
        </authorList>
    </citation>
    <scope>NUCLEOTIDE SEQUENCE</scope>
    <source>
        <tissue evidence="1">Shoot tissue taken approximately 20 cm above the soil surface</tissue>
    </source>
</reference>
<dbReference type="AlphaFoldDB" id="A0A0A9H7A3"/>
<organism evidence="1">
    <name type="scientific">Arundo donax</name>
    <name type="common">Giant reed</name>
    <name type="synonym">Donax arundinaceus</name>
    <dbReference type="NCBI Taxonomy" id="35708"/>
    <lineage>
        <taxon>Eukaryota</taxon>
        <taxon>Viridiplantae</taxon>
        <taxon>Streptophyta</taxon>
        <taxon>Embryophyta</taxon>
        <taxon>Tracheophyta</taxon>
        <taxon>Spermatophyta</taxon>
        <taxon>Magnoliopsida</taxon>
        <taxon>Liliopsida</taxon>
        <taxon>Poales</taxon>
        <taxon>Poaceae</taxon>
        <taxon>PACMAD clade</taxon>
        <taxon>Arundinoideae</taxon>
        <taxon>Arundineae</taxon>
        <taxon>Arundo</taxon>
    </lineage>
</organism>
<accession>A0A0A9H7A3</accession>
<name>A0A0A9H7A3_ARUDO</name>
<evidence type="ECO:0000313" key="1">
    <source>
        <dbReference type="EMBL" id="JAE31664.1"/>
    </source>
</evidence>
<protein>
    <submittedName>
        <fullName evidence="1">Uncharacterized protein</fullName>
    </submittedName>
</protein>
<reference evidence="1" key="2">
    <citation type="journal article" date="2015" name="Data Brief">
        <title>Shoot transcriptome of the giant reed, Arundo donax.</title>
        <authorList>
            <person name="Barrero R.A."/>
            <person name="Guerrero F.D."/>
            <person name="Moolhuijzen P."/>
            <person name="Goolsby J.A."/>
            <person name="Tidwell J."/>
            <person name="Bellgard S.E."/>
            <person name="Bellgard M.I."/>
        </authorList>
    </citation>
    <scope>NUCLEOTIDE SEQUENCE</scope>
    <source>
        <tissue evidence="1">Shoot tissue taken approximately 20 cm above the soil surface</tissue>
    </source>
</reference>
<dbReference type="EMBL" id="GBRH01166232">
    <property type="protein sequence ID" value="JAE31664.1"/>
    <property type="molecule type" value="Transcribed_RNA"/>
</dbReference>
<proteinExistence type="predicted"/>
<sequence>MYIASHPNKIYRLPNKCL</sequence>